<sequence length="89" mass="10447">MVVKPLSPRPFDKFSESLNLRYKDSKSRKKAQKEQLNPTFSGDLTAVSPVWTIFQTKPTTNDYSYYTLLDKIFQGFFTIFQTIFSYKMV</sequence>
<evidence type="ECO:0000313" key="1">
    <source>
        <dbReference type="EMBL" id="RSI78104.1"/>
    </source>
</evidence>
<dbReference type="AlphaFoldDB" id="A0A428CJ82"/>
<proteinExistence type="predicted"/>
<dbReference type="EMBL" id="RJNQ01000008">
    <property type="protein sequence ID" value="RSI78104.1"/>
    <property type="molecule type" value="Genomic_DNA"/>
</dbReference>
<accession>A0A428CJ82</accession>
<name>A0A428CJ82_STRMT</name>
<protein>
    <submittedName>
        <fullName evidence="1">Uncharacterized protein</fullName>
    </submittedName>
</protein>
<gene>
    <name evidence="1" type="ORF">D8856_05210</name>
</gene>
<reference evidence="1 2" key="1">
    <citation type="submission" date="2018-11" db="EMBL/GenBank/DDBJ databases">
        <title>Species Designations Belie Phenotypic and Genotypic Heterogeneity in Oral Streptococci.</title>
        <authorList>
            <person name="Velsko I."/>
        </authorList>
    </citation>
    <scope>NUCLEOTIDE SEQUENCE [LARGE SCALE GENOMIC DNA]</scope>
    <source>
        <strain evidence="1 2">BCA16</strain>
    </source>
</reference>
<organism evidence="1 2">
    <name type="scientific">Streptococcus mitis</name>
    <dbReference type="NCBI Taxonomy" id="28037"/>
    <lineage>
        <taxon>Bacteria</taxon>
        <taxon>Bacillati</taxon>
        <taxon>Bacillota</taxon>
        <taxon>Bacilli</taxon>
        <taxon>Lactobacillales</taxon>
        <taxon>Streptococcaceae</taxon>
        <taxon>Streptococcus</taxon>
        <taxon>Streptococcus mitis group</taxon>
    </lineage>
</organism>
<dbReference type="RefSeq" id="WP_142998921.1">
    <property type="nucleotide sequence ID" value="NZ_RJNQ01000008.1"/>
</dbReference>
<dbReference type="Proteomes" id="UP000272928">
    <property type="component" value="Unassembled WGS sequence"/>
</dbReference>
<evidence type="ECO:0000313" key="2">
    <source>
        <dbReference type="Proteomes" id="UP000272928"/>
    </source>
</evidence>
<comment type="caution">
    <text evidence="1">The sequence shown here is derived from an EMBL/GenBank/DDBJ whole genome shotgun (WGS) entry which is preliminary data.</text>
</comment>